<comment type="caution">
    <text evidence="7">The sequence shown here is derived from an EMBL/GenBank/DDBJ whole genome shotgun (WGS) entry which is preliminary data.</text>
</comment>
<dbReference type="InterPro" id="IPR036737">
    <property type="entry name" value="OmpA-like_sf"/>
</dbReference>
<keyword evidence="2 4" id="KW-0472">Membrane</keyword>
<dbReference type="SUPFAM" id="SSF103088">
    <property type="entry name" value="OmpA-like"/>
    <property type="match status" value="1"/>
</dbReference>
<dbReference type="EMBL" id="VORB01000008">
    <property type="protein sequence ID" value="TXC77064.1"/>
    <property type="molecule type" value="Genomic_DNA"/>
</dbReference>
<evidence type="ECO:0000256" key="2">
    <source>
        <dbReference type="ARBA" id="ARBA00023136"/>
    </source>
</evidence>
<evidence type="ECO:0000256" key="4">
    <source>
        <dbReference type="PROSITE-ProRule" id="PRU00473"/>
    </source>
</evidence>
<keyword evidence="3" id="KW-0998">Cell outer membrane</keyword>
<feature type="region of interest" description="Disordered" evidence="5">
    <location>
        <begin position="625"/>
        <end position="646"/>
    </location>
</feature>
<dbReference type="InterPro" id="IPR011990">
    <property type="entry name" value="TPR-like_helical_dom_sf"/>
</dbReference>
<dbReference type="InterPro" id="IPR050330">
    <property type="entry name" value="Bact_OuterMem_StrucFunc"/>
</dbReference>
<dbReference type="Gene3D" id="3.30.1330.60">
    <property type="entry name" value="OmpA-like domain"/>
    <property type="match status" value="1"/>
</dbReference>
<organism evidence="7 8">
    <name type="scientific">Luteibaculum oceani</name>
    <dbReference type="NCBI Taxonomy" id="1294296"/>
    <lineage>
        <taxon>Bacteria</taxon>
        <taxon>Pseudomonadati</taxon>
        <taxon>Bacteroidota</taxon>
        <taxon>Flavobacteriia</taxon>
        <taxon>Flavobacteriales</taxon>
        <taxon>Luteibaculaceae</taxon>
        <taxon>Luteibaculum</taxon>
    </lineage>
</organism>
<dbReference type="Pfam" id="PF07676">
    <property type="entry name" value="PD40"/>
    <property type="match status" value="1"/>
</dbReference>
<protein>
    <submittedName>
        <fullName evidence="7">OmpA family protein</fullName>
    </submittedName>
</protein>
<dbReference type="InterPro" id="IPR011659">
    <property type="entry name" value="WD40"/>
</dbReference>
<accession>A0A5C6UWM3</accession>
<dbReference type="PRINTS" id="PR01021">
    <property type="entry name" value="OMPADOMAIN"/>
</dbReference>
<dbReference type="GO" id="GO:0009279">
    <property type="term" value="C:cell outer membrane"/>
    <property type="evidence" value="ECO:0007669"/>
    <property type="project" value="UniProtKB-SubCell"/>
</dbReference>
<evidence type="ECO:0000256" key="3">
    <source>
        <dbReference type="ARBA" id="ARBA00023237"/>
    </source>
</evidence>
<dbReference type="Gene3D" id="1.25.40.10">
    <property type="entry name" value="Tetratricopeptide repeat domain"/>
    <property type="match status" value="1"/>
</dbReference>
<evidence type="ECO:0000313" key="7">
    <source>
        <dbReference type="EMBL" id="TXC77064.1"/>
    </source>
</evidence>
<dbReference type="OrthoDB" id="9782229at2"/>
<dbReference type="PROSITE" id="PS51123">
    <property type="entry name" value="OMPA_2"/>
    <property type="match status" value="1"/>
</dbReference>
<feature type="domain" description="OmpA-like" evidence="6">
    <location>
        <begin position="534"/>
        <end position="658"/>
    </location>
</feature>
<evidence type="ECO:0000313" key="8">
    <source>
        <dbReference type="Proteomes" id="UP000321168"/>
    </source>
</evidence>
<dbReference type="AlphaFoldDB" id="A0A5C6UWM3"/>
<gene>
    <name evidence="7" type="ORF">FRX97_09375</name>
</gene>
<evidence type="ECO:0000256" key="1">
    <source>
        <dbReference type="ARBA" id="ARBA00004442"/>
    </source>
</evidence>
<dbReference type="InterPro" id="IPR006665">
    <property type="entry name" value="OmpA-like"/>
</dbReference>
<dbReference type="RefSeq" id="WP_147014952.1">
    <property type="nucleotide sequence ID" value="NZ_VORB01000008.1"/>
</dbReference>
<name>A0A5C6UWM3_9FLAO</name>
<dbReference type="PANTHER" id="PTHR30329:SF21">
    <property type="entry name" value="LIPOPROTEIN YIAD-RELATED"/>
    <property type="match status" value="1"/>
</dbReference>
<dbReference type="CDD" id="cd07185">
    <property type="entry name" value="OmpA_C-like"/>
    <property type="match status" value="1"/>
</dbReference>
<dbReference type="InterPro" id="IPR006664">
    <property type="entry name" value="OMP_bac"/>
</dbReference>
<dbReference type="SUPFAM" id="SSF48452">
    <property type="entry name" value="TPR-like"/>
    <property type="match status" value="1"/>
</dbReference>
<proteinExistence type="predicted"/>
<keyword evidence="8" id="KW-1185">Reference proteome</keyword>
<comment type="subcellular location">
    <subcellularLocation>
        <location evidence="1">Cell outer membrane</location>
    </subcellularLocation>
</comment>
<dbReference type="SUPFAM" id="SSF82171">
    <property type="entry name" value="DPP6 N-terminal domain-like"/>
    <property type="match status" value="1"/>
</dbReference>
<sequence length="668" mass="76361">MNAFKIIFFSIVFLGLSRDVQAQDNELRLIPDWKIKSLAKTAEMDGNWYQAANYYEELLTRTGENQETLASLANVYWNSKDYLNASDYYYQLFQDYPEEGIYLLRYALLEKHLGKPESAIYYLERYQRKFLNKEPNEETYQLIRKEIEGCELAIKKGNFNPLLEVHRLPNNVNYPHVEISPFPQGDTLYYAAIRTEKLEYEESEVPVSKVYMAVETDSIWRVFNHNLPIANEKVNIGNLVFNDEKNELAYTQCERESPTYYRCEIYHAKKINGVWKEPEALKNVNQKKYTQTQPTFAKGPDGTQLIYFVSDQPGGQGGLDIWYVAKDKSGSYRKPKNCGKKLNTPGNETCPRYHNTSKTLYFSSNGLPGYGNMDIFSIVGYATKWASPQNLGGPINSGADDLYYVIKDSVSGFFTSNRPGVNSLQSGTCCDDIFRFRIKELVKVSVEGTVDFVIPGDDKSKVKVGLYKDLGEKNVLVAETTPNETGEYKFTAEPDQNYKILAEKDGYLKGMKDLSTKGVKKSKGMEVAKINLLPETNQPIVIRNIYYPFDKDYLTDASKITIDTTIFEILDANKTIKVEISSHTDWFGTDSYNEDLSQRRAQSVVDYLIKKGIPAERLVAKGYGEKQPIAPNQNPDGSDNPVGRAKNRRTEFRIVGYLPQYEEIIYEE</sequence>
<dbReference type="Proteomes" id="UP000321168">
    <property type="component" value="Unassembled WGS sequence"/>
</dbReference>
<dbReference type="Pfam" id="PF00691">
    <property type="entry name" value="OmpA"/>
    <property type="match status" value="1"/>
</dbReference>
<evidence type="ECO:0000259" key="6">
    <source>
        <dbReference type="PROSITE" id="PS51123"/>
    </source>
</evidence>
<dbReference type="PANTHER" id="PTHR30329">
    <property type="entry name" value="STATOR ELEMENT OF FLAGELLAR MOTOR COMPLEX"/>
    <property type="match status" value="1"/>
</dbReference>
<reference evidence="7 8" key="1">
    <citation type="submission" date="2019-08" db="EMBL/GenBank/DDBJ databases">
        <title>Genome of Luteibaculum oceani JCM 18817.</title>
        <authorList>
            <person name="Bowman J.P."/>
        </authorList>
    </citation>
    <scope>NUCLEOTIDE SEQUENCE [LARGE SCALE GENOMIC DNA]</scope>
    <source>
        <strain evidence="7 8">JCM 18817</strain>
    </source>
</reference>
<evidence type="ECO:0000256" key="5">
    <source>
        <dbReference type="SAM" id="MobiDB-lite"/>
    </source>
</evidence>